<proteinExistence type="predicted"/>
<dbReference type="EMBL" id="CP014796">
    <property type="protein sequence ID" value="APX25168.1"/>
    <property type="molecule type" value="Genomic_DNA"/>
</dbReference>
<dbReference type="GO" id="GO:0003677">
    <property type="term" value="F:DNA binding"/>
    <property type="evidence" value="ECO:0007669"/>
    <property type="project" value="InterPro"/>
</dbReference>
<dbReference type="Pfam" id="PF01380">
    <property type="entry name" value="SIS"/>
    <property type="match status" value="1"/>
</dbReference>
<dbReference type="GO" id="GO:0003700">
    <property type="term" value="F:DNA-binding transcription factor activity"/>
    <property type="evidence" value="ECO:0007669"/>
    <property type="project" value="InterPro"/>
</dbReference>
<dbReference type="GO" id="GO:1901135">
    <property type="term" value="P:carbohydrate derivative metabolic process"/>
    <property type="evidence" value="ECO:0007669"/>
    <property type="project" value="InterPro"/>
</dbReference>
<evidence type="ECO:0000259" key="1">
    <source>
        <dbReference type="PROSITE" id="PS51071"/>
    </source>
</evidence>
<name>A0A1U7DAM9_9RHOB</name>
<organism evidence="2 3">
    <name type="scientific">Salipiger profundus</name>
    <dbReference type="NCBI Taxonomy" id="1229727"/>
    <lineage>
        <taxon>Bacteria</taxon>
        <taxon>Pseudomonadati</taxon>
        <taxon>Pseudomonadota</taxon>
        <taxon>Alphaproteobacteria</taxon>
        <taxon>Rhodobacterales</taxon>
        <taxon>Roseobacteraceae</taxon>
        <taxon>Salipiger</taxon>
    </lineage>
</organism>
<dbReference type="KEGG" id="tpro:Ga0080559_TMP4372"/>
<dbReference type="InterPro" id="IPR001347">
    <property type="entry name" value="SIS_dom"/>
</dbReference>
<dbReference type="PANTHER" id="PTHR30514:SF18">
    <property type="entry name" value="RPIR-FAMILY TRANSCRIPTIONAL REGULATOR"/>
    <property type="match status" value="1"/>
</dbReference>
<keyword evidence="3" id="KW-1185">Reference proteome</keyword>
<dbReference type="InterPro" id="IPR009057">
    <property type="entry name" value="Homeodomain-like_sf"/>
</dbReference>
<gene>
    <name evidence="2" type="ORF">Ga0080559_TMP4372</name>
</gene>
<dbReference type="SUPFAM" id="SSF53697">
    <property type="entry name" value="SIS domain"/>
    <property type="match status" value="1"/>
</dbReference>
<dbReference type="SUPFAM" id="SSF46689">
    <property type="entry name" value="Homeodomain-like"/>
    <property type="match status" value="1"/>
</dbReference>
<evidence type="ECO:0000313" key="3">
    <source>
        <dbReference type="Proteomes" id="UP000186559"/>
    </source>
</evidence>
<accession>A0A1U7DAM9</accession>
<dbReference type="Pfam" id="PF01418">
    <property type="entry name" value="HTH_6"/>
    <property type="match status" value="1"/>
</dbReference>
<dbReference type="InterPro" id="IPR000281">
    <property type="entry name" value="HTH_RpiR"/>
</dbReference>
<dbReference type="InterPro" id="IPR046348">
    <property type="entry name" value="SIS_dom_sf"/>
</dbReference>
<feature type="domain" description="HTH rpiR-type" evidence="1">
    <location>
        <begin position="1"/>
        <end position="77"/>
    </location>
</feature>
<evidence type="ECO:0000313" key="2">
    <source>
        <dbReference type="EMBL" id="APX25168.1"/>
    </source>
</evidence>
<dbReference type="Gene3D" id="1.10.10.10">
    <property type="entry name" value="Winged helix-like DNA-binding domain superfamily/Winged helix DNA-binding domain"/>
    <property type="match status" value="1"/>
</dbReference>
<dbReference type="AlphaFoldDB" id="A0A1U7DAM9"/>
<dbReference type="OrthoDB" id="3574600at2"/>
<dbReference type="STRING" id="1229727.Ga0080559_TMP4372"/>
<dbReference type="RefSeq" id="WP_017469244.1">
    <property type="nucleotide sequence ID" value="NZ_BMEW01000006.1"/>
</dbReference>
<dbReference type="Proteomes" id="UP000186559">
    <property type="component" value="Chromosome"/>
</dbReference>
<dbReference type="PROSITE" id="PS51071">
    <property type="entry name" value="HTH_RPIR"/>
    <property type="match status" value="1"/>
</dbReference>
<dbReference type="Gene3D" id="3.40.50.10490">
    <property type="entry name" value="Glucose-6-phosphate isomerase like protein, domain 1"/>
    <property type="match status" value="1"/>
</dbReference>
<protein>
    <submittedName>
        <fullName evidence="2">Transcriptional regulator</fullName>
    </submittedName>
</protein>
<dbReference type="PANTHER" id="PTHR30514">
    <property type="entry name" value="GLUCOKINASE"/>
    <property type="match status" value="1"/>
</dbReference>
<sequence length="282" mass="31975">MQVKERLDRIADEMTAADRRIGTALRLDYPFAGLLPIQELAQKTGTSAPSISRFVTKLGFQGFHEFQRSLIDELKEGERSPVDLQRTAQPVEGAYLASFLARSAQVMQEAPTAIPEAQFERICALLADPRRAVFVLGGRMSDTVLGFMSRHLRQARDKVHHLPADPESWPDDLLRMKPRDVLFIADFRRYQKSLERLTERAVRDRRVQVVVMTDRWLSPCSAHASEVLAVPIENGTLWDTYTGAFALIEAICTRIADTNWTTTKTRIEAWDAMRLDFGDSDP</sequence>
<dbReference type="InterPro" id="IPR047640">
    <property type="entry name" value="RpiR-like"/>
</dbReference>
<dbReference type="InterPro" id="IPR036388">
    <property type="entry name" value="WH-like_DNA-bd_sf"/>
</dbReference>
<dbReference type="GO" id="GO:0097367">
    <property type="term" value="F:carbohydrate derivative binding"/>
    <property type="evidence" value="ECO:0007669"/>
    <property type="project" value="InterPro"/>
</dbReference>
<reference evidence="2 3" key="1">
    <citation type="submission" date="2016-03" db="EMBL/GenBank/DDBJ databases">
        <title>Deep-sea bacteria in the southern Pacific.</title>
        <authorList>
            <person name="Tang K."/>
        </authorList>
    </citation>
    <scope>NUCLEOTIDE SEQUENCE [LARGE SCALE GENOMIC DNA]</scope>
    <source>
        <strain evidence="2 3">JLT2016</strain>
    </source>
</reference>